<evidence type="ECO:0000256" key="12">
    <source>
        <dbReference type="ARBA" id="ARBA00047899"/>
    </source>
</evidence>
<dbReference type="GO" id="GO:0005737">
    <property type="term" value="C:cytoplasm"/>
    <property type="evidence" value="ECO:0007669"/>
    <property type="project" value="UniProtKB-ARBA"/>
</dbReference>
<comment type="catalytic activity">
    <reaction evidence="12">
        <text>L-threonyl-[protein] + ATP = O-phospho-L-threonyl-[protein] + ADP + H(+)</text>
        <dbReference type="Rhea" id="RHEA:46608"/>
        <dbReference type="Rhea" id="RHEA-COMP:11060"/>
        <dbReference type="Rhea" id="RHEA-COMP:11605"/>
        <dbReference type="ChEBI" id="CHEBI:15378"/>
        <dbReference type="ChEBI" id="CHEBI:30013"/>
        <dbReference type="ChEBI" id="CHEBI:30616"/>
        <dbReference type="ChEBI" id="CHEBI:61977"/>
        <dbReference type="ChEBI" id="CHEBI:456216"/>
        <dbReference type="EC" id="2.7.11.1"/>
    </reaction>
</comment>
<dbReference type="GO" id="GO:0005524">
    <property type="term" value="F:ATP binding"/>
    <property type="evidence" value="ECO:0007669"/>
    <property type="project" value="UniProtKB-KW"/>
</dbReference>
<dbReference type="PROSITE" id="PS50011">
    <property type="entry name" value="PROTEIN_KINASE_DOM"/>
    <property type="match status" value="1"/>
</dbReference>
<evidence type="ECO:0000256" key="1">
    <source>
        <dbReference type="ARBA" id="ARBA00004370"/>
    </source>
</evidence>
<feature type="transmembrane region" description="Helical" evidence="15">
    <location>
        <begin position="235"/>
        <end position="257"/>
    </location>
</feature>
<feature type="region of interest" description="Disordered" evidence="14">
    <location>
        <begin position="636"/>
        <end position="679"/>
    </location>
</feature>
<evidence type="ECO:0000256" key="2">
    <source>
        <dbReference type="ARBA" id="ARBA00012513"/>
    </source>
</evidence>
<dbReference type="GO" id="GO:0004674">
    <property type="term" value="F:protein serine/threonine kinase activity"/>
    <property type="evidence" value="ECO:0007669"/>
    <property type="project" value="UniProtKB-KW"/>
</dbReference>
<keyword evidence="3" id="KW-0723">Serine/threonine-protein kinase</keyword>
<accession>A0A8B7YFM3</accession>
<evidence type="ECO:0000256" key="5">
    <source>
        <dbReference type="ARBA" id="ARBA00022679"/>
    </source>
</evidence>
<dbReference type="Pfam" id="PF07714">
    <property type="entry name" value="PK_Tyr_Ser-Thr"/>
    <property type="match status" value="1"/>
</dbReference>
<keyword evidence="16" id="KW-0732">Signal</keyword>
<feature type="region of interest" description="Disordered" evidence="14">
    <location>
        <begin position="838"/>
        <end position="858"/>
    </location>
</feature>
<feature type="region of interest" description="Disordered" evidence="14">
    <location>
        <begin position="684"/>
        <end position="703"/>
    </location>
</feature>
<dbReference type="EC" id="2.7.11.1" evidence="2"/>
<feature type="region of interest" description="Disordered" evidence="14">
    <location>
        <begin position="472"/>
        <end position="540"/>
    </location>
</feature>
<evidence type="ECO:0000256" key="4">
    <source>
        <dbReference type="ARBA" id="ARBA00022553"/>
    </source>
</evidence>
<evidence type="ECO:0000256" key="10">
    <source>
        <dbReference type="ARBA" id="ARBA00022989"/>
    </source>
</evidence>
<keyword evidence="5" id="KW-0808">Transferase</keyword>
<keyword evidence="7" id="KW-0547">Nucleotide-binding</keyword>
<feature type="chain" id="PRO_5044665565" description="non-specific serine/threonine protein kinase" evidence="16">
    <location>
        <begin position="27"/>
        <end position="1490"/>
    </location>
</feature>
<evidence type="ECO:0000256" key="14">
    <source>
        <dbReference type="SAM" id="MobiDB-lite"/>
    </source>
</evidence>
<feature type="region of interest" description="Disordered" evidence="14">
    <location>
        <begin position="95"/>
        <end position="124"/>
    </location>
</feature>
<evidence type="ECO:0000256" key="11">
    <source>
        <dbReference type="ARBA" id="ARBA00023136"/>
    </source>
</evidence>
<evidence type="ECO:0000313" key="18">
    <source>
        <dbReference type="Proteomes" id="UP000694845"/>
    </source>
</evidence>
<feature type="compositionally biased region" description="Polar residues" evidence="14">
    <location>
        <begin position="1440"/>
        <end position="1478"/>
    </location>
</feature>
<evidence type="ECO:0000313" key="20">
    <source>
        <dbReference type="RefSeq" id="XP_022091397.1"/>
    </source>
</evidence>
<dbReference type="SUPFAM" id="SSF56112">
    <property type="entry name" value="Protein kinase-like (PK-like)"/>
    <property type="match status" value="1"/>
</dbReference>
<feature type="domain" description="Protein kinase" evidence="17">
    <location>
        <begin position="172"/>
        <end position="447"/>
    </location>
</feature>
<dbReference type="GeneID" id="110979686"/>
<dbReference type="PANTHER" id="PTHR24417:SF7">
    <property type="entry name" value="CHROMATIN MODIFICATION-RELATED PROTEIN EAF1"/>
    <property type="match status" value="1"/>
</dbReference>
<evidence type="ECO:0000256" key="16">
    <source>
        <dbReference type="SAM" id="SignalP"/>
    </source>
</evidence>
<keyword evidence="9" id="KW-0067">ATP-binding</keyword>
<organism evidence="18 20">
    <name type="scientific">Acanthaster planci</name>
    <name type="common">Crown-of-thorns starfish</name>
    <dbReference type="NCBI Taxonomy" id="133434"/>
    <lineage>
        <taxon>Eukaryota</taxon>
        <taxon>Metazoa</taxon>
        <taxon>Echinodermata</taxon>
        <taxon>Eleutherozoa</taxon>
        <taxon>Asterozoa</taxon>
        <taxon>Asteroidea</taxon>
        <taxon>Valvatacea</taxon>
        <taxon>Valvatida</taxon>
        <taxon>Acanthasteridae</taxon>
        <taxon>Acanthaster</taxon>
    </lineage>
</organism>
<evidence type="ECO:0000256" key="13">
    <source>
        <dbReference type="ARBA" id="ARBA00048679"/>
    </source>
</evidence>
<dbReference type="OrthoDB" id="5973359at2759"/>
<dbReference type="KEGG" id="aplc:110979686"/>
<feature type="transmembrane region" description="Helical" evidence="15">
    <location>
        <begin position="46"/>
        <end position="67"/>
    </location>
</feature>
<keyword evidence="4" id="KW-0597">Phosphoprotein</keyword>
<dbReference type="RefSeq" id="XP_022091397.1">
    <property type="nucleotide sequence ID" value="XM_022235705.1"/>
</dbReference>
<dbReference type="InterPro" id="IPR000719">
    <property type="entry name" value="Prot_kinase_dom"/>
</dbReference>
<evidence type="ECO:0000256" key="6">
    <source>
        <dbReference type="ARBA" id="ARBA00022692"/>
    </source>
</evidence>
<comment type="catalytic activity">
    <reaction evidence="13">
        <text>L-seryl-[protein] + ATP = O-phospho-L-seryl-[protein] + ADP + H(+)</text>
        <dbReference type="Rhea" id="RHEA:17989"/>
        <dbReference type="Rhea" id="RHEA-COMP:9863"/>
        <dbReference type="Rhea" id="RHEA-COMP:11604"/>
        <dbReference type="ChEBI" id="CHEBI:15378"/>
        <dbReference type="ChEBI" id="CHEBI:29999"/>
        <dbReference type="ChEBI" id="CHEBI:30616"/>
        <dbReference type="ChEBI" id="CHEBI:83421"/>
        <dbReference type="ChEBI" id="CHEBI:456216"/>
        <dbReference type="EC" id="2.7.11.1"/>
    </reaction>
</comment>
<dbReference type="Gene3D" id="3.30.200.20">
    <property type="entry name" value="Phosphorylase Kinase, domain 1"/>
    <property type="match status" value="1"/>
</dbReference>
<evidence type="ECO:0000256" key="3">
    <source>
        <dbReference type="ARBA" id="ARBA00022527"/>
    </source>
</evidence>
<keyword evidence="10 15" id="KW-1133">Transmembrane helix</keyword>
<comment type="subcellular location">
    <subcellularLocation>
        <location evidence="1">Membrane</location>
    </subcellularLocation>
</comment>
<feature type="region of interest" description="Disordered" evidence="14">
    <location>
        <begin position="1440"/>
        <end position="1490"/>
    </location>
</feature>
<dbReference type="OMA" id="REPKFEI"/>
<dbReference type="InterPro" id="IPR011009">
    <property type="entry name" value="Kinase-like_dom_sf"/>
</dbReference>
<evidence type="ECO:0000256" key="9">
    <source>
        <dbReference type="ARBA" id="ARBA00022840"/>
    </source>
</evidence>
<sequence length="1490" mass="158300">MKADNHLPKLPLAGLLLLAVCRLTDAASLAEDTEDGMDLTSLSDATVIGILTVASCLCLITALIGCASCCKRGFHKFEETTTETNVVGQHYTSFSDFSPPTMSTPSRPPGSPEPETVTIEPLPQLPGRTSNQWVNVLRVSGGGSSAGLDPGQTLQSIKLIDSPRFQFPRCQVSYVDEMGNGWFGKVLQGEAQRMHPGLRKTRVVIKQLRDTATPEEQLLFLQEVQPYREVNHPNVLLLLGQCIDSMPLLLILEYAPFGDLKSYLWKHRGEVQQMAQQDIQLKMAADMVSGLMWLHQADFIYIDLATRNCQVCADTSVKIGDYGLALEKYPDDYYITRDNSQAIPIRWLGPEVIDLKDDGSVKTKKVTKESNVWSFGIMMLELSTGAKRPYAKLTDEQVLQQVVKEQEIRVDKPNLKIHYASRWFEIMMYCWLEADIRPSMKELHDLIMYLKNNRDRVDMPDFEARWNTLKPAALQESSESSKEDEGEPPLPIQKNPPAGFEDDFVPPGETKKTSPAKQEPPAVIVPPPAKSELPDKTVGFESDFGAAPVAFIKSAPEEDISAPSPNRNMNAETTAPDDQPRFDDDFVTAIAQPNVEAVPQAARSDALVDGLQPDFVTQVEMPVTHSNPLFPEQDDGQNIMDKNSEQAPKSNIIPTLVGTDKSSPGTPHRSPEKVVDTNLSSTPVVSEELFEPPANTSTLTPAGYDGPNSFISTASLSLAGTPHPDEVSMSFHSVTSPNSADQTEFLSFDTVNTTPSTNYLTPAGDQTPSNMDDSFGTMSSSQTEEPSFVIASATAKVEVPSTDPINTASLTDHSPTEFTNFVTGSQDEAPTFKIASAAPATEVPSTDPVSATSLTDHSPTEFTNFVTTGFHDEGLAFEITSAAPPTEVPSTDPISAASLTDHSPTEFTSFVMTSSEAREPKFEITSAAAQFEVPSTDPISAASLPDHSPTEFTSFVIAEAPPSADQAPTDVSLSDGTALDTNGSLIVEPPGEETLMQSGLLDTTDSSSATPLQVASEPSALTLLSSTGTLQNVNSPFTITMSTDGAELSPEGALSIQSGVGDVSVNRSFTSSSSSSSTRVVKTTRTVRQVKVVGGQEIVMDGNVGTPEGDGVVSMVAETDGDGKIIRSISGGEMQSSSSFQSSQQTSVMRETSSGGQLASFTITPDGEVTSNGTMSVTRQMSGEMSSSSSSMTSVSRQVSSQRVASFTSSEMSGEVSSSMIRQMSGGSTSTVTRQVCSSSSSSSLTAASSSELVTSTQKVTTDAASMLQQLDLSDNAFSNQTGGGELTFTLTGDSLLEQTRGSTGMSVVSHSSSSQSLTQSEMSSKVVSSSGQDREGPSAVTVSRSMSSSTSQQQSASMQFMTQSSSDGQQPVAFDLSGLSLGAASGNALVEGEPGTTMEKTMMVSSGPGQMSVGQAVSMQGGGSAVGEMEDGSKISVQWQGTASAKQEHSVFSTEFPSDGSPSQLEGLTGQSSQLAISSPEGDSASEGN</sequence>
<evidence type="ECO:0000256" key="8">
    <source>
        <dbReference type="ARBA" id="ARBA00022777"/>
    </source>
</evidence>
<reference evidence="19 20" key="1">
    <citation type="submission" date="2025-04" db="UniProtKB">
        <authorList>
            <consortium name="RefSeq"/>
        </authorList>
    </citation>
    <scope>IDENTIFICATION</scope>
</reference>
<dbReference type="RefSeq" id="XP_022091396.1">
    <property type="nucleotide sequence ID" value="XM_022235704.1"/>
</dbReference>
<proteinExistence type="predicted"/>
<dbReference type="FunFam" id="3.30.200.20:FF:000275">
    <property type="entry name" value="Apoptosis associated tyrosine kinase"/>
    <property type="match status" value="1"/>
</dbReference>
<keyword evidence="8" id="KW-0418">Kinase</keyword>
<dbReference type="PANTHER" id="PTHR24417">
    <property type="entry name" value="SERINE/THREONINE-PROTEIN KINASE LMTK1"/>
    <property type="match status" value="1"/>
</dbReference>
<protein>
    <recommendedName>
        <fullName evidence="2">non-specific serine/threonine protein kinase</fullName>
        <ecNumber evidence="2">2.7.11.1</ecNumber>
    </recommendedName>
</protein>
<evidence type="ECO:0000256" key="7">
    <source>
        <dbReference type="ARBA" id="ARBA00022741"/>
    </source>
</evidence>
<evidence type="ECO:0000259" key="17">
    <source>
        <dbReference type="PROSITE" id="PS50011"/>
    </source>
</evidence>
<feature type="compositionally biased region" description="Low complexity" evidence="14">
    <location>
        <begin position="1302"/>
        <end position="1331"/>
    </location>
</feature>
<dbReference type="Gene3D" id="1.10.510.10">
    <property type="entry name" value="Transferase(Phosphotransferase) domain 1"/>
    <property type="match status" value="1"/>
</dbReference>
<feature type="signal peptide" evidence="16">
    <location>
        <begin position="1"/>
        <end position="26"/>
    </location>
</feature>
<feature type="region of interest" description="Disordered" evidence="14">
    <location>
        <begin position="555"/>
        <end position="583"/>
    </location>
</feature>
<dbReference type="InterPro" id="IPR001245">
    <property type="entry name" value="Ser-Thr/Tyr_kinase_cat_dom"/>
</dbReference>
<dbReference type="GO" id="GO:0012505">
    <property type="term" value="C:endomembrane system"/>
    <property type="evidence" value="ECO:0007669"/>
    <property type="project" value="UniProtKB-ARBA"/>
</dbReference>
<feature type="compositionally biased region" description="Low complexity" evidence="14">
    <location>
        <begin position="1339"/>
        <end position="1367"/>
    </location>
</feature>
<feature type="compositionally biased region" description="Polar residues" evidence="14">
    <location>
        <begin position="843"/>
        <end position="858"/>
    </location>
</feature>
<keyword evidence="11 15" id="KW-0472">Membrane</keyword>
<evidence type="ECO:0000313" key="19">
    <source>
        <dbReference type="RefSeq" id="XP_022091396.1"/>
    </source>
</evidence>
<dbReference type="Proteomes" id="UP000694845">
    <property type="component" value="Unplaced"/>
</dbReference>
<dbReference type="GO" id="GO:0016020">
    <property type="term" value="C:membrane"/>
    <property type="evidence" value="ECO:0007669"/>
    <property type="project" value="UniProtKB-SubCell"/>
</dbReference>
<feature type="compositionally biased region" description="Polar residues" evidence="14">
    <location>
        <begin position="563"/>
        <end position="573"/>
    </location>
</feature>
<evidence type="ECO:0000256" key="15">
    <source>
        <dbReference type="SAM" id="Phobius"/>
    </source>
</evidence>
<feature type="region of interest" description="Disordered" evidence="14">
    <location>
        <begin position="1302"/>
        <end position="1374"/>
    </location>
</feature>
<name>A0A8B7YFM3_ACAPL</name>
<keyword evidence="6 15" id="KW-0812">Transmembrane</keyword>
<keyword evidence="18" id="KW-1185">Reference proteome</keyword>
<gene>
    <name evidence="19 20" type="primary">LOC110979686</name>
</gene>